<evidence type="ECO:0000256" key="10">
    <source>
        <dbReference type="ARBA" id="ARBA00022777"/>
    </source>
</evidence>
<dbReference type="EMBL" id="JNAD02000008">
    <property type="protein sequence ID" value="RKM94358.1"/>
    <property type="molecule type" value="Genomic_DNA"/>
</dbReference>
<dbReference type="FunFam" id="3.40.50.300:FF:000242">
    <property type="entry name" value="Pantothenate kinase"/>
    <property type="match status" value="1"/>
</dbReference>
<gene>
    <name evidence="14" type="primary">coaA</name>
    <name evidence="17" type="ORF">SFRA_017860</name>
</gene>
<dbReference type="InterPro" id="IPR006083">
    <property type="entry name" value="PRK/URK"/>
</dbReference>
<dbReference type="InterPro" id="IPR004566">
    <property type="entry name" value="PanK"/>
</dbReference>
<keyword evidence="7 14" id="KW-0963">Cytoplasm</keyword>
<accession>A0A3R7J252</accession>
<keyword evidence="18" id="KW-1185">Reference proteome</keyword>
<dbReference type="PANTHER" id="PTHR10285">
    <property type="entry name" value="URIDINE KINASE"/>
    <property type="match status" value="1"/>
</dbReference>
<dbReference type="GO" id="GO:0004594">
    <property type="term" value="F:pantothenate kinase activity"/>
    <property type="evidence" value="ECO:0007669"/>
    <property type="project" value="UniProtKB-UniRule"/>
</dbReference>
<dbReference type="EC" id="2.7.1.33" evidence="5 14"/>
<evidence type="ECO:0000256" key="1">
    <source>
        <dbReference type="ARBA" id="ARBA00001206"/>
    </source>
</evidence>
<evidence type="ECO:0000256" key="5">
    <source>
        <dbReference type="ARBA" id="ARBA00012102"/>
    </source>
</evidence>
<evidence type="ECO:0000256" key="8">
    <source>
        <dbReference type="ARBA" id="ARBA00022679"/>
    </source>
</evidence>
<keyword evidence="8 14" id="KW-0808">Transferase</keyword>
<name>A0A3R7J252_9ACTN</name>
<sequence length="331" mass="37418">MGLVSLTEPQQRRRSDATPYMDLTRAEWSALRERTPLPLTADEVERLRGLGDVIDLDEVREVYLPLSRLLNLYVAAAGNLRGALNTFLGDTASGHGVQPGTPFVIGVAGSVAVGKSTVARLLQALLALWPEHPRVELVTTDGFLLPNAELHRRGLMSRKGFPESYDRRALTRFVAEVKAGRDVVTAPVYSHLIYDIVPGERLTVRRPDILIVEGLNVLQPALPGHDGRTRVGLADYFDFSVYVDARTEDIEQWYLGRFRKLRETAFQNPFSYFRKYTQVSEEEALDYARRMWSTINRPNLEQNIVPTRGRANLVLRKGSDHKVQRLSLRKL</sequence>
<evidence type="ECO:0000313" key="17">
    <source>
        <dbReference type="EMBL" id="RKM94358.1"/>
    </source>
</evidence>
<evidence type="ECO:0000259" key="16">
    <source>
        <dbReference type="Pfam" id="PF00485"/>
    </source>
</evidence>
<dbReference type="Pfam" id="PF00485">
    <property type="entry name" value="PRK"/>
    <property type="match status" value="1"/>
</dbReference>
<comment type="pathway">
    <text evidence="3 14 15">Cofactor biosynthesis; coenzyme A biosynthesis; CoA from (R)-pantothenate: step 1/5.</text>
</comment>
<evidence type="ECO:0000256" key="7">
    <source>
        <dbReference type="ARBA" id="ARBA00022490"/>
    </source>
</evidence>
<dbReference type="GO" id="GO:0005524">
    <property type="term" value="F:ATP binding"/>
    <property type="evidence" value="ECO:0007669"/>
    <property type="project" value="UniProtKB-UniRule"/>
</dbReference>
<evidence type="ECO:0000256" key="12">
    <source>
        <dbReference type="ARBA" id="ARBA00022993"/>
    </source>
</evidence>
<evidence type="ECO:0000256" key="3">
    <source>
        <dbReference type="ARBA" id="ARBA00005225"/>
    </source>
</evidence>
<dbReference type="GO" id="GO:0015937">
    <property type="term" value="P:coenzyme A biosynthetic process"/>
    <property type="evidence" value="ECO:0007669"/>
    <property type="project" value="UniProtKB-UniRule"/>
</dbReference>
<proteinExistence type="inferred from homology"/>
<dbReference type="AlphaFoldDB" id="A0A3R7J252"/>
<dbReference type="PIRSF" id="PIRSF000545">
    <property type="entry name" value="Pantothenate_kin"/>
    <property type="match status" value="1"/>
</dbReference>
<protein>
    <recommendedName>
        <fullName evidence="6 14">Pantothenate kinase</fullName>
        <ecNumber evidence="5 14">2.7.1.33</ecNumber>
    </recommendedName>
    <alternativeName>
        <fullName evidence="13 14">Pantothenic acid kinase</fullName>
    </alternativeName>
</protein>
<feature type="binding site" evidence="14">
    <location>
        <begin position="109"/>
        <end position="116"/>
    </location>
    <ligand>
        <name>ATP</name>
        <dbReference type="ChEBI" id="CHEBI:30616"/>
    </ligand>
</feature>
<dbReference type="CDD" id="cd02025">
    <property type="entry name" value="PanK"/>
    <property type="match status" value="1"/>
</dbReference>
<dbReference type="RefSeq" id="WP_039820640.1">
    <property type="nucleotide sequence ID" value="NZ_CP134822.1"/>
</dbReference>
<comment type="similarity">
    <text evidence="4 14 15">Belongs to the prokaryotic pantothenate kinase family.</text>
</comment>
<dbReference type="GO" id="GO:0005737">
    <property type="term" value="C:cytoplasm"/>
    <property type="evidence" value="ECO:0007669"/>
    <property type="project" value="UniProtKB-SubCell"/>
</dbReference>
<dbReference type="OrthoDB" id="1550976at2"/>
<dbReference type="Proteomes" id="UP000028058">
    <property type="component" value="Unassembled WGS sequence"/>
</dbReference>
<organism evidence="17 18">
    <name type="scientific">Streptomyces xinghaiensis</name>
    <dbReference type="NCBI Taxonomy" id="1038928"/>
    <lineage>
        <taxon>Bacteria</taxon>
        <taxon>Bacillati</taxon>
        <taxon>Actinomycetota</taxon>
        <taxon>Actinomycetes</taxon>
        <taxon>Kitasatosporales</taxon>
        <taxon>Streptomycetaceae</taxon>
        <taxon>Streptomyces</taxon>
    </lineage>
</organism>
<keyword evidence="9 14" id="KW-0547">Nucleotide-binding</keyword>
<reference evidence="17 18" key="1">
    <citation type="journal article" date="2014" name="Genome Announc.">
        <title>Draft Genome Sequence of Streptomyces fradiae ATCC 19609, a Strain Highly Sensitive to Antibiotics.</title>
        <authorList>
            <person name="Bekker O.B."/>
            <person name="Klimina K.M."/>
            <person name="Vatlin A.A."/>
            <person name="Zakharevich N.V."/>
            <person name="Kasianov A.S."/>
            <person name="Danilenko V.N."/>
        </authorList>
    </citation>
    <scope>NUCLEOTIDE SEQUENCE [LARGE SCALE GENOMIC DNA]</scope>
    <source>
        <strain evidence="17 18">ATCC 19609</strain>
    </source>
</reference>
<dbReference type="GeneID" id="300075416"/>
<dbReference type="SUPFAM" id="SSF52540">
    <property type="entry name" value="P-loop containing nucleoside triphosphate hydrolases"/>
    <property type="match status" value="1"/>
</dbReference>
<dbReference type="InterPro" id="IPR027417">
    <property type="entry name" value="P-loop_NTPase"/>
</dbReference>
<dbReference type="NCBIfam" id="TIGR00554">
    <property type="entry name" value="panK_bact"/>
    <property type="match status" value="1"/>
</dbReference>
<evidence type="ECO:0000313" key="18">
    <source>
        <dbReference type="Proteomes" id="UP000028058"/>
    </source>
</evidence>
<keyword evidence="11 14" id="KW-0067">ATP-binding</keyword>
<dbReference type="HAMAP" id="MF_00215">
    <property type="entry name" value="Pantothen_kinase_1"/>
    <property type="match status" value="1"/>
</dbReference>
<evidence type="ECO:0000256" key="4">
    <source>
        <dbReference type="ARBA" id="ARBA00006087"/>
    </source>
</evidence>
<evidence type="ECO:0000256" key="14">
    <source>
        <dbReference type="HAMAP-Rule" id="MF_00215"/>
    </source>
</evidence>
<evidence type="ECO:0000256" key="15">
    <source>
        <dbReference type="RuleBase" id="RU003530"/>
    </source>
</evidence>
<evidence type="ECO:0000256" key="13">
    <source>
        <dbReference type="ARBA" id="ARBA00032866"/>
    </source>
</evidence>
<comment type="catalytic activity">
    <reaction evidence="1 14 15">
        <text>(R)-pantothenate + ATP = (R)-4'-phosphopantothenate + ADP + H(+)</text>
        <dbReference type="Rhea" id="RHEA:16373"/>
        <dbReference type="ChEBI" id="CHEBI:10986"/>
        <dbReference type="ChEBI" id="CHEBI:15378"/>
        <dbReference type="ChEBI" id="CHEBI:29032"/>
        <dbReference type="ChEBI" id="CHEBI:30616"/>
        <dbReference type="ChEBI" id="CHEBI:456216"/>
        <dbReference type="EC" id="2.7.1.33"/>
    </reaction>
</comment>
<evidence type="ECO:0000256" key="11">
    <source>
        <dbReference type="ARBA" id="ARBA00022840"/>
    </source>
</evidence>
<dbReference type="UniPathway" id="UPA00241">
    <property type="reaction ID" value="UER00352"/>
</dbReference>
<evidence type="ECO:0000256" key="9">
    <source>
        <dbReference type="ARBA" id="ARBA00022741"/>
    </source>
</evidence>
<keyword evidence="12 14" id="KW-0173">Coenzyme A biosynthesis</keyword>
<comment type="caution">
    <text evidence="17">The sequence shown here is derived from an EMBL/GenBank/DDBJ whole genome shotgun (WGS) entry which is preliminary data.</text>
</comment>
<evidence type="ECO:0000256" key="2">
    <source>
        <dbReference type="ARBA" id="ARBA00004496"/>
    </source>
</evidence>
<dbReference type="Gene3D" id="3.40.50.300">
    <property type="entry name" value="P-loop containing nucleotide triphosphate hydrolases"/>
    <property type="match status" value="1"/>
</dbReference>
<keyword evidence="10 14" id="KW-0418">Kinase</keyword>
<feature type="domain" description="Phosphoribulokinase/uridine kinase" evidence="16">
    <location>
        <begin position="104"/>
        <end position="248"/>
    </location>
</feature>
<evidence type="ECO:0000256" key="6">
    <source>
        <dbReference type="ARBA" id="ARBA00015080"/>
    </source>
</evidence>
<comment type="subcellular location">
    <subcellularLocation>
        <location evidence="2 14 15">Cytoplasm</location>
    </subcellularLocation>
</comment>